<dbReference type="InterPro" id="IPR044992">
    <property type="entry name" value="ChyE-like"/>
</dbReference>
<dbReference type="SUPFAM" id="SSF52317">
    <property type="entry name" value="Class I glutamine amidotransferase-like"/>
    <property type="match status" value="1"/>
</dbReference>
<dbReference type="PANTHER" id="PTHR42695">
    <property type="entry name" value="GLUTAMINE AMIDOTRANSFERASE YLR126C-RELATED"/>
    <property type="match status" value="1"/>
</dbReference>
<proteinExistence type="predicted"/>
<evidence type="ECO:0000313" key="1">
    <source>
        <dbReference type="EMBL" id="KAJ3576015.1"/>
    </source>
</evidence>
<dbReference type="AlphaFoldDB" id="A0AAD5Z032"/>
<gene>
    <name evidence="1" type="ORF">NP233_g703</name>
</gene>
<name>A0AAD5Z032_9AGAR</name>
<keyword evidence="2" id="KW-1185">Reference proteome</keyword>
<organism evidence="1 2">
    <name type="scientific">Leucocoprinus birnbaumii</name>
    <dbReference type="NCBI Taxonomy" id="56174"/>
    <lineage>
        <taxon>Eukaryota</taxon>
        <taxon>Fungi</taxon>
        <taxon>Dikarya</taxon>
        <taxon>Basidiomycota</taxon>
        <taxon>Agaricomycotina</taxon>
        <taxon>Agaricomycetes</taxon>
        <taxon>Agaricomycetidae</taxon>
        <taxon>Agaricales</taxon>
        <taxon>Agaricineae</taxon>
        <taxon>Agaricaceae</taxon>
        <taxon>Leucocoprinus</taxon>
    </lineage>
</organism>
<evidence type="ECO:0008006" key="3">
    <source>
        <dbReference type="Google" id="ProtNLM"/>
    </source>
</evidence>
<dbReference type="GO" id="GO:0005634">
    <property type="term" value="C:nucleus"/>
    <property type="evidence" value="ECO:0007669"/>
    <property type="project" value="TreeGrafter"/>
</dbReference>
<dbReference type="EMBL" id="JANIEX010000021">
    <property type="protein sequence ID" value="KAJ3576015.1"/>
    <property type="molecule type" value="Genomic_DNA"/>
</dbReference>
<dbReference type="GO" id="GO:0005829">
    <property type="term" value="C:cytosol"/>
    <property type="evidence" value="ECO:0007669"/>
    <property type="project" value="TreeGrafter"/>
</dbReference>
<dbReference type="Gene3D" id="3.40.50.880">
    <property type="match status" value="1"/>
</dbReference>
<comment type="caution">
    <text evidence="1">The sequence shown here is derived from an EMBL/GenBank/DDBJ whole genome shotgun (WGS) entry which is preliminary data.</text>
</comment>
<dbReference type="PANTHER" id="PTHR42695:SF5">
    <property type="entry name" value="GLUTAMINE AMIDOTRANSFERASE YLR126C-RELATED"/>
    <property type="match status" value="1"/>
</dbReference>
<sequence length="347" mass="38848">MAPPRTVRVGILICGLLKGEVKDANGDYPEVYTRYWRNTAPPNVRLIVDCYDIKNMEFPDEKRLEDYDMFMVTGSETDAYDDTIPWVKKVVIFLRNLINNHPKVRVTAVCFGHQAVNRALGGTCEPSGTWEVGPTDIYLSDVGRSIFGVDQLCLQEIHSDHVPIESLFRQFATGELRLLGSTGPCINQGIVKFYPSSGESKGPRDIHVLTLQGHPEFTEPIITGMIRQKLSVFAGPVANDYWGSKGGFYDEEPSNKDGTGRRWNKCDGDVVGQVYWKMLGVLSSDAYSKPEGKEAGRVSRNIEALSNYIKVESEGQSPSSSRQSWWAAGVKYVTSLFWRMLGMASRW</sequence>
<evidence type="ECO:0000313" key="2">
    <source>
        <dbReference type="Proteomes" id="UP001213000"/>
    </source>
</evidence>
<protein>
    <recommendedName>
        <fullName evidence="3">Glutamine amidotransferase domain-containing protein</fullName>
    </recommendedName>
</protein>
<reference evidence="1" key="1">
    <citation type="submission" date="2022-07" db="EMBL/GenBank/DDBJ databases">
        <title>Genome Sequence of Leucocoprinus birnbaumii.</title>
        <authorList>
            <person name="Buettner E."/>
        </authorList>
    </citation>
    <scope>NUCLEOTIDE SEQUENCE</scope>
    <source>
        <strain evidence="1">VT141</strain>
    </source>
</reference>
<dbReference type="InterPro" id="IPR029062">
    <property type="entry name" value="Class_I_gatase-like"/>
</dbReference>
<dbReference type="Proteomes" id="UP001213000">
    <property type="component" value="Unassembled WGS sequence"/>
</dbReference>
<accession>A0AAD5Z032</accession>